<dbReference type="GO" id="GO:0016740">
    <property type="term" value="F:transferase activity"/>
    <property type="evidence" value="ECO:0007669"/>
    <property type="project" value="UniProtKB-KW"/>
</dbReference>
<dbReference type="RefSeq" id="WP_003007943.1">
    <property type="nucleotide sequence ID" value="NZ_GG668632.1"/>
</dbReference>
<name>C2FZD4_SPHSI</name>
<gene>
    <name evidence="3" type="ORF">HMPREF0765_2690</name>
</gene>
<dbReference type="PANTHER" id="PTHR12203">
    <property type="entry name" value="KDEL LYS-ASP-GLU-LEU CONTAINING - RELATED"/>
    <property type="match status" value="1"/>
</dbReference>
<evidence type="ECO:0000259" key="2">
    <source>
        <dbReference type="SMART" id="SM00672"/>
    </source>
</evidence>
<dbReference type="HOGENOM" id="CLU_074321_0_0_10"/>
<keyword evidence="1" id="KW-0808">Transferase</keyword>
<dbReference type="EMBL" id="ACHB01000067">
    <property type="protein sequence ID" value="EEI91743.1"/>
    <property type="molecule type" value="Genomic_DNA"/>
</dbReference>
<feature type="domain" description="Glycosyl transferase CAP10" evidence="2">
    <location>
        <begin position="74"/>
        <end position="314"/>
    </location>
</feature>
<reference evidence="3 4" key="1">
    <citation type="submission" date="2009-01" db="EMBL/GenBank/DDBJ databases">
        <authorList>
            <person name="Qin X."/>
            <person name="Bachman B."/>
            <person name="Battles P."/>
            <person name="Bell A."/>
            <person name="Bess C."/>
            <person name="Bickham C."/>
            <person name="Chaboub L."/>
            <person name="Chen D."/>
            <person name="Coyle M."/>
            <person name="Deiros D.R."/>
            <person name="Dinh H."/>
            <person name="Forbes L."/>
            <person name="Fowler G."/>
            <person name="Francisco L."/>
            <person name="Fu Q."/>
            <person name="Gubbala S."/>
            <person name="Hale W."/>
            <person name="Han Y."/>
            <person name="Hemphill L."/>
            <person name="Highlander S.K."/>
            <person name="Hirani K."/>
            <person name="Hogues M."/>
            <person name="Jackson L."/>
            <person name="Jakkamsetti A."/>
            <person name="Javaid M."/>
            <person name="Jiang H."/>
            <person name="Korchina V."/>
            <person name="Kovar C."/>
            <person name="Lara F."/>
            <person name="Lee S."/>
            <person name="Mata R."/>
            <person name="Mathew T."/>
            <person name="Moen C."/>
            <person name="Morales K."/>
            <person name="Munidasa M."/>
            <person name="Nazareth L."/>
            <person name="Ngo R."/>
            <person name="Nguyen L."/>
            <person name="Okwuonu G."/>
            <person name="Ongeri F."/>
            <person name="Patil S."/>
            <person name="Petrosino J."/>
            <person name="Pham C."/>
            <person name="Pham P."/>
            <person name="Pu L.-L."/>
            <person name="Puazo M."/>
            <person name="Raj R."/>
            <person name="Reid J."/>
            <person name="Rouhana J."/>
            <person name="Saada N."/>
            <person name="Shang Y."/>
            <person name="Simmons D."/>
            <person name="Thornton R."/>
            <person name="Warren J."/>
            <person name="Weissenberger G."/>
            <person name="Zhang J."/>
            <person name="Zhang L."/>
            <person name="Zhou C."/>
            <person name="Zhu D."/>
            <person name="Muzny D."/>
            <person name="Worley K."/>
            <person name="Gibbs R."/>
        </authorList>
    </citation>
    <scope>NUCLEOTIDE SEQUENCE [LARGE SCALE GENOMIC DNA]</scope>
    <source>
        <strain evidence="3 4">ATCC 33300</strain>
    </source>
</reference>
<sequence length="321" mass="38446">MINIKRIVFKNKNFKIAYYFKALLREIPNSFWYRSRLKSKLQSAYKFDSKVLEERVNYYNKLQENTSLASSAIPIADFKIPEKIRVYYFDTKEYVRYFDSKLRLQMIPGDVVDIPEYPAIVKSRPIAGDNRHAVLLNLDKIRHFNFIRDDIPFRNKKNILIGRFAAYQQHRKRFFELYFGHQLCDLGSVVMDNDHPEWYSKPISIQQHLDYKFILSLEGNDVATNLKWIMSSNSVAVMPLPKYETWFMEGKLIPDFHYIQIKDDYSDLEEKLHYYIDHPHEAEKIIDNAHQYIQQFNNRKLEDLIALRVLEKYFTKTNQGL</sequence>
<protein>
    <recommendedName>
        <fullName evidence="2">Glycosyl transferase CAP10 domain-containing protein</fullName>
    </recommendedName>
</protein>
<evidence type="ECO:0000256" key="1">
    <source>
        <dbReference type="ARBA" id="ARBA00022679"/>
    </source>
</evidence>
<dbReference type="Pfam" id="PF05686">
    <property type="entry name" value="Glyco_transf_90"/>
    <property type="match status" value="1"/>
</dbReference>
<organism evidence="3 4">
    <name type="scientific">Sphingobacterium spiritivorum ATCC 33300</name>
    <dbReference type="NCBI Taxonomy" id="525372"/>
    <lineage>
        <taxon>Bacteria</taxon>
        <taxon>Pseudomonadati</taxon>
        <taxon>Bacteroidota</taxon>
        <taxon>Sphingobacteriia</taxon>
        <taxon>Sphingobacteriales</taxon>
        <taxon>Sphingobacteriaceae</taxon>
        <taxon>Sphingobacterium</taxon>
    </lineage>
</organism>
<dbReference type="AlphaFoldDB" id="C2FZD4"/>
<dbReference type="InterPro" id="IPR006598">
    <property type="entry name" value="CAP10"/>
</dbReference>
<dbReference type="InterPro" id="IPR051091">
    <property type="entry name" value="O-Glucosyltr/Glycosyltrsf_90"/>
</dbReference>
<comment type="caution">
    <text evidence="3">The sequence shown here is derived from an EMBL/GenBank/DDBJ whole genome shotgun (WGS) entry which is preliminary data.</text>
</comment>
<dbReference type="Proteomes" id="UP000006241">
    <property type="component" value="Unassembled WGS sequence"/>
</dbReference>
<evidence type="ECO:0000313" key="3">
    <source>
        <dbReference type="EMBL" id="EEI91743.1"/>
    </source>
</evidence>
<accession>C2FZD4</accession>
<proteinExistence type="predicted"/>
<dbReference type="PANTHER" id="PTHR12203:SF35">
    <property type="entry name" value="PROTEIN O-GLUCOSYLTRANSFERASE 1"/>
    <property type="match status" value="1"/>
</dbReference>
<evidence type="ECO:0000313" key="4">
    <source>
        <dbReference type="Proteomes" id="UP000006241"/>
    </source>
</evidence>
<dbReference type="SMART" id="SM00672">
    <property type="entry name" value="CAP10"/>
    <property type="match status" value="1"/>
</dbReference>